<gene>
    <name evidence="2" type="ORF">BGZ65_004097</name>
</gene>
<comment type="caution">
    <text evidence="2">The sequence shown here is derived from an EMBL/GenBank/DDBJ whole genome shotgun (WGS) entry which is preliminary data.</text>
</comment>
<sequence>MHSSGSDHKDTEDTLIMPQIMPMDQSEHATSGEPGQGRDSKPLRTFRIKDPVGPLPRIMTSSPVPLHARLSRIQRESKKGIRVLDMDNQGASHHYDYEDVTDSSQDFSSSRRHSVAEEDVCFPPQSADLDIDYEALEEYIKQEHIKMEKLRAALDLGKTKSFHVPQTRTKSTSSGLLSKLKTSGLSNSFTISTPLTSKNTQDSDYGTIPGKIHAAPERGYSLFGERVKSQVCIRDNIVVLYLRVGSLLLMALNDGK</sequence>
<evidence type="ECO:0000313" key="3">
    <source>
        <dbReference type="Proteomes" id="UP000749646"/>
    </source>
</evidence>
<evidence type="ECO:0000256" key="1">
    <source>
        <dbReference type="SAM" id="MobiDB-lite"/>
    </source>
</evidence>
<proteinExistence type="predicted"/>
<name>A0A9P6SQD3_9FUNG</name>
<reference evidence="2" key="1">
    <citation type="journal article" date="2020" name="Fungal Divers.">
        <title>Resolving the Mortierellaceae phylogeny through synthesis of multi-gene phylogenetics and phylogenomics.</title>
        <authorList>
            <person name="Vandepol N."/>
            <person name="Liber J."/>
            <person name="Desiro A."/>
            <person name="Na H."/>
            <person name="Kennedy M."/>
            <person name="Barry K."/>
            <person name="Grigoriev I.V."/>
            <person name="Miller A.N."/>
            <person name="O'Donnell K."/>
            <person name="Stajich J.E."/>
            <person name="Bonito G."/>
        </authorList>
    </citation>
    <scope>NUCLEOTIDE SEQUENCE</scope>
    <source>
        <strain evidence="2">MES-2147</strain>
    </source>
</reference>
<feature type="region of interest" description="Disordered" evidence="1">
    <location>
        <begin position="1"/>
        <end position="61"/>
    </location>
</feature>
<accession>A0A9P6SQD3</accession>
<keyword evidence="3" id="KW-1185">Reference proteome</keyword>
<protein>
    <submittedName>
        <fullName evidence="2">Uncharacterized protein</fullName>
    </submittedName>
</protein>
<dbReference type="EMBL" id="JAAAHW010003180">
    <property type="protein sequence ID" value="KAF9987339.1"/>
    <property type="molecule type" value="Genomic_DNA"/>
</dbReference>
<dbReference type="Proteomes" id="UP000749646">
    <property type="component" value="Unassembled WGS sequence"/>
</dbReference>
<feature type="compositionally biased region" description="Basic and acidic residues" evidence="1">
    <location>
        <begin position="36"/>
        <end position="50"/>
    </location>
</feature>
<organism evidence="2 3">
    <name type="scientific">Modicella reniformis</name>
    <dbReference type="NCBI Taxonomy" id="1440133"/>
    <lineage>
        <taxon>Eukaryota</taxon>
        <taxon>Fungi</taxon>
        <taxon>Fungi incertae sedis</taxon>
        <taxon>Mucoromycota</taxon>
        <taxon>Mortierellomycotina</taxon>
        <taxon>Mortierellomycetes</taxon>
        <taxon>Mortierellales</taxon>
        <taxon>Mortierellaceae</taxon>
        <taxon>Modicella</taxon>
    </lineage>
</organism>
<dbReference type="AlphaFoldDB" id="A0A9P6SQD3"/>
<feature type="compositionally biased region" description="Basic and acidic residues" evidence="1">
    <location>
        <begin position="1"/>
        <end position="12"/>
    </location>
</feature>
<evidence type="ECO:0000313" key="2">
    <source>
        <dbReference type="EMBL" id="KAF9987339.1"/>
    </source>
</evidence>
<dbReference type="OrthoDB" id="10655103at2759"/>